<dbReference type="Pfam" id="PF03184">
    <property type="entry name" value="DDE_1"/>
    <property type="match status" value="1"/>
</dbReference>
<dbReference type="AlphaFoldDB" id="H3H0U0"/>
<feature type="domain" description="HTH CENPB-type" evidence="3">
    <location>
        <begin position="72"/>
        <end position="144"/>
    </location>
</feature>
<dbReference type="eggNOG" id="KOG3105">
    <property type="taxonomic scope" value="Eukaryota"/>
</dbReference>
<dbReference type="Pfam" id="PF03221">
    <property type="entry name" value="HTH_Tnp_Tc5"/>
    <property type="match status" value="1"/>
</dbReference>
<name>H3H0U0_PHYRM</name>
<dbReference type="SMART" id="SM00674">
    <property type="entry name" value="CENPB"/>
    <property type="match status" value="1"/>
</dbReference>
<dbReference type="OMA" id="NGWYYRF"/>
<dbReference type="Proteomes" id="UP000005238">
    <property type="component" value="Unassembled WGS sequence"/>
</dbReference>
<dbReference type="InterPro" id="IPR006600">
    <property type="entry name" value="HTH_CenpB_DNA-bd_dom"/>
</dbReference>
<dbReference type="EMBL" id="DS566093">
    <property type="status" value="NOT_ANNOTATED_CDS"/>
    <property type="molecule type" value="Genomic_DNA"/>
</dbReference>
<dbReference type="SUPFAM" id="SSF46689">
    <property type="entry name" value="Homeodomain-like"/>
    <property type="match status" value="1"/>
</dbReference>
<accession>H3H0U0</accession>
<sequence length="705" mass="77002">MSAMPGRGRGKRLTDSERMEIIARLEDPGTQLSRAMCARQYGVSPAAISKLMKGSHAVKKRYSDAGVARRDKRQRGGFCKNVAFEDELFQWICSVRARKVPLLVAHVQQKAKLLASRHKMSDAFKASNGWYYRFCGRYGLTPASLHAGAPAVEGQNGTVEQHSKSDKVESTQWTKVRDKAAQFGPEFVYSVSEARLFYQTLPRELTPKTGTSAGTAATTGAMPAPGKTARVLVLVCTNGTGTHKIPLLVVGKERVPACLAALRPELLQGDISSKAKIYTGVGMGAAYFSQREIWCDDRTFKHWCERVFLPAVRQRTTQPVLLVAENPGGRLAAFEQENVSTIFLPLRADSEVSLLSQQQTQPGAIGLTNAGVTSPGQFQSLHGAVIRDLKRRYKIGLFLERLSFLETPTEEKVRLVQRGNKKPGGSAGVALGQEPNLIDAMSLLDEAWAATPPALIRSCWVKSSLTTRALLSSPVPIASPELSDDDIVLELCSMLRNTNLADDMNKLAKNLRHWLYVDDDSSEQMQQELLFDIQQLLQEEEQQGCGKLVAQDQQQTQFQLQQQQSATGFIDSSGMPAAFDTSQPGPYGYHSNDDRPEPVPALDPDAVLEEKRNSVTLALRALAEAEEALDNADVADFFGEEAAGHATENVSRAIRRLRRIQRGKRSALVAVAVNAAASGDANGSTSGALSTHEYFYGNGARGRIS</sequence>
<organism evidence="4 5">
    <name type="scientific">Phytophthora ramorum</name>
    <name type="common">Sudden oak death agent</name>
    <dbReference type="NCBI Taxonomy" id="164328"/>
    <lineage>
        <taxon>Eukaryota</taxon>
        <taxon>Sar</taxon>
        <taxon>Stramenopiles</taxon>
        <taxon>Oomycota</taxon>
        <taxon>Peronosporomycetes</taxon>
        <taxon>Peronosporales</taxon>
        <taxon>Peronosporaceae</taxon>
        <taxon>Phytophthora</taxon>
    </lineage>
</organism>
<keyword evidence="5" id="KW-1185">Reference proteome</keyword>
<evidence type="ECO:0000313" key="5">
    <source>
        <dbReference type="Proteomes" id="UP000005238"/>
    </source>
</evidence>
<dbReference type="PANTHER" id="PTHR19303:SF57">
    <property type="entry name" value="HTH CENPB-TYPE DOMAIN-CONTAINING PROTEIN"/>
    <property type="match status" value="1"/>
</dbReference>
<dbReference type="PANTHER" id="PTHR19303">
    <property type="entry name" value="TRANSPOSON"/>
    <property type="match status" value="1"/>
</dbReference>
<reference evidence="4" key="2">
    <citation type="submission" date="2015-06" db="UniProtKB">
        <authorList>
            <consortium name="EnsemblProtists"/>
        </authorList>
    </citation>
    <scope>IDENTIFICATION</scope>
    <source>
        <strain evidence="4">Pr102</strain>
    </source>
</reference>
<reference evidence="5" key="1">
    <citation type="journal article" date="2006" name="Science">
        <title>Phytophthora genome sequences uncover evolutionary origins and mechanisms of pathogenesis.</title>
        <authorList>
            <person name="Tyler B.M."/>
            <person name="Tripathy S."/>
            <person name="Zhang X."/>
            <person name="Dehal P."/>
            <person name="Jiang R.H."/>
            <person name="Aerts A."/>
            <person name="Arredondo F.D."/>
            <person name="Baxter L."/>
            <person name="Bensasson D."/>
            <person name="Beynon J.L."/>
            <person name="Chapman J."/>
            <person name="Damasceno C.M."/>
            <person name="Dorrance A.E."/>
            <person name="Dou D."/>
            <person name="Dickerman A.W."/>
            <person name="Dubchak I.L."/>
            <person name="Garbelotto M."/>
            <person name="Gijzen M."/>
            <person name="Gordon S.G."/>
            <person name="Govers F."/>
            <person name="Grunwald N.J."/>
            <person name="Huang W."/>
            <person name="Ivors K.L."/>
            <person name="Jones R.W."/>
            <person name="Kamoun S."/>
            <person name="Krampis K."/>
            <person name="Lamour K.H."/>
            <person name="Lee M.K."/>
            <person name="McDonald W.H."/>
            <person name="Medina M."/>
            <person name="Meijer H.J."/>
            <person name="Nordberg E.K."/>
            <person name="Maclean D.J."/>
            <person name="Ospina-Giraldo M.D."/>
            <person name="Morris P.F."/>
            <person name="Phuntumart V."/>
            <person name="Putnam N.H."/>
            <person name="Rash S."/>
            <person name="Rose J.K."/>
            <person name="Sakihama Y."/>
            <person name="Salamov A.A."/>
            <person name="Savidor A."/>
            <person name="Scheuring C.F."/>
            <person name="Smith B.M."/>
            <person name="Sobral B.W."/>
            <person name="Terry A."/>
            <person name="Torto-Alalibo T.A."/>
            <person name="Win J."/>
            <person name="Xu Z."/>
            <person name="Zhang H."/>
            <person name="Grigoriev I.V."/>
            <person name="Rokhsar D.S."/>
            <person name="Boore J.L."/>
        </authorList>
    </citation>
    <scope>NUCLEOTIDE SEQUENCE [LARGE SCALE GENOMIC DNA]</scope>
    <source>
        <strain evidence="5">Pr102</strain>
    </source>
</reference>
<dbReference type="InParanoid" id="H3H0U0"/>
<dbReference type="PROSITE" id="PS51253">
    <property type="entry name" value="HTH_CENPB"/>
    <property type="match status" value="1"/>
</dbReference>
<evidence type="ECO:0000313" key="4">
    <source>
        <dbReference type="EnsemblProtists" id="Phyra83798"/>
    </source>
</evidence>
<keyword evidence="1" id="KW-0238">DNA-binding</keyword>
<evidence type="ECO:0000259" key="3">
    <source>
        <dbReference type="PROSITE" id="PS51253"/>
    </source>
</evidence>
<protein>
    <recommendedName>
        <fullName evidence="3">HTH CENPB-type domain-containing protein</fullName>
    </recommendedName>
</protein>
<feature type="region of interest" description="Disordered" evidence="2">
    <location>
        <begin position="571"/>
        <end position="602"/>
    </location>
</feature>
<dbReference type="EnsemblProtists" id="Phyra83798">
    <property type="protein sequence ID" value="Phyra83798"/>
    <property type="gene ID" value="Phyra83798"/>
</dbReference>
<dbReference type="VEuPathDB" id="FungiDB:KRP22_1395"/>
<dbReference type="InterPro" id="IPR050863">
    <property type="entry name" value="CenT-Element_Derived"/>
</dbReference>
<proteinExistence type="predicted"/>
<dbReference type="GO" id="GO:0003677">
    <property type="term" value="F:DNA binding"/>
    <property type="evidence" value="ECO:0000318"/>
    <property type="project" value="GO_Central"/>
</dbReference>
<dbReference type="InterPro" id="IPR004875">
    <property type="entry name" value="DDE_SF_endonuclease_dom"/>
</dbReference>
<evidence type="ECO:0000256" key="2">
    <source>
        <dbReference type="SAM" id="MobiDB-lite"/>
    </source>
</evidence>
<dbReference type="VEuPathDB" id="FungiDB:KRP23_1234"/>
<dbReference type="GO" id="GO:0005634">
    <property type="term" value="C:nucleus"/>
    <property type="evidence" value="ECO:0000318"/>
    <property type="project" value="GO_Central"/>
</dbReference>
<dbReference type="Gene3D" id="1.10.10.60">
    <property type="entry name" value="Homeodomain-like"/>
    <property type="match status" value="1"/>
</dbReference>
<dbReference type="HOGENOM" id="CLU_014440_0_0_1"/>
<evidence type="ECO:0000256" key="1">
    <source>
        <dbReference type="ARBA" id="ARBA00023125"/>
    </source>
</evidence>
<dbReference type="InterPro" id="IPR009057">
    <property type="entry name" value="Homeodomain-like_sf"/>
</dbReference>